<protein>
    <submittedName>
        <fullName evidence="4">Uncharacterized protein</fullName>
    </submittedName>
</protein>
<dbReference type="SUPFAM" id="SSF51735">
    <property type="entry name" value="NAD(P)-binding Rossmann-fold domains"/>
    <property type="match status" value="1"/>
</dbReference>
<evidence type="ECO:0000313" key="5">
    <source>
        <dbReference type="Proteomes" id="UP000008148"/>
    </source>
</evidence>
<dbReference type="Pfam" id="PF13561">
    <property type="entry name" value="adh_short_C2"/>
    <property type="match status" value="1"/>
</dbReference>
<dbReference type="AlphaFoldDB" id="A8AR91"/>
<dbReference type="InterPro" id="IPR002347">
    <property type="entry name" value="SDR_fam"/>
</dbReference>
<accession>A8AR91</accession>
<evidence type="ECO:0000313" key="4">
    <source>
        <dbReference type="EMBL" id="ABV16004.1"/>
    </source>
</evidence>
<evidence type="ECO:0000256" key="1">
    <source>
        <dbReference type="ARBA" id="ARBA00006484"/>
    </source>
</evidence>
<keyword evidence="2" id="KW-0521">NADP</keyword>
<reference evidence="4 5" key="1">
    <citation type="submission" date="2007-08" db="EMBL/GenBank/DDBJ databases">
        <authorList>
            <consortium name="The Citrobacter koseri Genome Sequencing Project"/>
            <person name="McClelland M."/>
            <person name="Sanderson E.K."/>
            <person name="Porwollik S."/>
            <person name="Spieth J."/>
            <person name="Clifton W.S."/>
            <person name="Latreille P."/>
            <person name="Courtney L."/>
            <person name="Wang C."/>
            <person name="Pepin K."/>
            <person name="Bhonagiri V."/>
            <person name="Nash W."/>
            <person name="Johnson M."/>
            <person name="Thiruvilangam P."/>
            <person name="Wilson R."/>
        </authorList>
    </citation>
    <scope>NUCLEOTIDE SEQUENCE [LARGE SCALE GENOMIC DNA]</scope>
    <source>
        <strain evidence="5">ATCC BAA-895 / CDC 4225-83 / SGSC4696</strain>
    </source>
</reference>
<dbReference type="KEGG" id="cko:CKO_04960"/>
<keyword evidence="5" id="KW-1185">Reference proteome</keyword>
<keyword evidence="3" id="KW-0560">Oxidoreductase</keyword>
<proteinExistence type="inferred from homology"/>
<comment type="similarity">
    <text evidence="1">Belongs to the short-chain dehydrogenases/reductases (SDR) family.</text>
</comment>
<dbReference type="EMBL" id="CP000822">
    <property type="protein sequence ID" value="ABV16004.1"/>
    <property type="molecule type" value="Genomic_DNA"/>
</dbReference>
<dbReference type="Gene3D" id="3.40.50.720">
    <property type="entry name" value="NAD(P)-binding Rossmann-like Domain"/>
    <property type="match status" value="1"/>
</dbReference>
<dbReference type="PRINTS" id="PR00081">
    <property type="entry name" value="GDHRDH"/>
</dbReference>
<dbReference type="PANTHER" id="PTHR42879:SF2">
    <property type="entry name" value="3-OXOACYL-[ACYL-CARRIER-PROTEIN] REDUCTASE FABG"/>
    <property type="match status" value="1"/>
</dbReference>
<sequence length="256" mass="27515">MRFLMTQRIALVTGGSRGLGKNAALKLASRGIGIILTWNSNEKEAQQVVHEITQSGGKAAALQLNVGDISGFPAFVEKVRETLKTEWQRDSFDYLLNNAGIGINAPYSTFTEAQFDQLLNIQFKGPFFLTQGLLPLLKNGGRILNVSTGLARFALPGYSAYAAMKGAMEVLTRYQAKELGERGISVNIIAPGAIETDFGGGNVRDNEQLNAYIASQTALGRVGLPDDIGDAIAALLSDELGWMTAQRIEVSGGMFL</sequence>
<dbReference type="InterPro" id="IPR036291">
    <property type="entry name" value="NAD(P)-bd_dom_sf"/>
</dbReference>
<gene>
    <name evidence="4" type="ordered locus">CKO_04960</name>
</gene>
<evidence type="ECO:0000256" key="3">
    <source>
        <dbReference type="ARBA" id="ARBA00023002"/>
    </source>
</evidence>
<dbReference type="PRINTS" id="PR00080">
    <property type="entry name" value="SDRFAMILY"/>
</dbReference>
<dbReference type="Proteomes" id="UP000008148">
    <property type="component" value="Chromosome"/>
</dbReference>
<dbReference type="InterPro" id="IPR050259">
    <property type="entry name" value="SDR"/>
</dbReference>
<dbReference type="GO" id="GO:0016491">
    <property type="term" value="F:oxidoreductase activity"/>
    <property type="evidence" value="ECO:0007669"/>
    <property type="project" value="UniProtKB-KW"/>
</dbReference>
<organism evidence="4 5">
    <name type="scientific">Citrobacter koseri (strain ATCC BAA-895 / CDC 4225-83 / SGSC4696)</name>
    <dbReference type="NCBI Taxonomy" id="290338"/>
    <lineage>
        <taxon>Bacteria</taxon>
        <taxon>Pseudomonadati</taxon>
        <taxon>Pseudomonadota</taxon>
        <taxon>Gammaproteobacteria</taxon>
        <taxon>Enterobacterales</taxon>
        <taxon>Enterobacteriaceae</taxon>
        <taxon>Citrobacter</taxon>
    </lineage>
</organism>
<name>A8AR91_CITK8</name>
<evidence type="ECO:0000256" key="2">
    <source>
        <dbReference type="ARBA" id="ARBA00022857"/>
    </source>
</evidence>
<dbReference type="HOGENOM" id="CLU_010194_1_3_6"/>
<dbReference type="STRING" id="290338.CKO_04960"/>
<dbReference type="FunFam" id="3.40.50.720:FF:000374">
    <property type="entry name" value="3-oxoacyl-(Acyl-carrier-protein) reductase"/>
    <property type="match status" value="1"/>
</dbReference>
<dbReference type="PANTHER" id="PTHR42879">
    <property type="entry name" value="3-OXOACYL-(ACYL-CARRIER-PROTEIN) REDUCTASE"/>
    <property type="match status" value="1"/>
</dbReference>